<accession>A0A512NJI3</accession>
<evidence type="ECO:0000256" key="1">
    <source>
        <dbReference type="ARBA" id="ARBA00007435"/>
    </source>
</evidence>
<dbReference type="PANTHER" id="PTHR34477:SF5">
    <property type="entry name" value="BSL5627 PROTEIN"/>
    <property type="match status" value="1"/>
</dbReference>
<comment type="similarity">
    <text evidence="1">Belongs to the UPF0213 family.</text>
</comment>
<gene>
    <name evidence="3" type="ORF">RSO01_62790</name>
</gene>
<comment type="caution">
    <text evidence="3">The sequence shown here is derived from an EMBL/GenBank/DDBJ whole genome shotgun (WGS) entry which is preliminary data.</text>
</comment>
<reference evidence="3 4" key="1">
    <citation type="submission" date="2019-07" db="EMBL/GenBank/DDBJ databases">
        <title>Whole genome shotgun sequence of Reyranella soli NBRC 108950.</title>
        <authorList>
            <person name="Hosoyama A."/>
            <person name="Uohara A."/>
            <person name="Ohji S."/>
            <person name="Ichikawa N."/>
        </authorList>
    </citation>
    <scope>NUCLEOTIDE SEQUENCE [LARGE SCALE GENOMIC DNA]</scope>
    <source>
        <strain evidence="3 4">NBRC 108950</strain>
    </source>
</reference>
<dbReference type="Gene3D" id="3.40.1440.10">
    <property type="entry name" value="GIY-YIG endonuclease"/>
    <property type="match status" value="1"/>
</dbReference>
<proteinExistence type="inferred from homology"/>
<dbReference type="EMBL" id="BKAJ01000119">
    <property type="protein sequence ID" value="GEP59113.1"/>
    <property type="molecule type" value="Genomic_DNA"/>
</dbReference>
<dbReference type="Proteomes" id="UP000321058">
    <property type="component" value="Unassembled WGS sequence"/>
</dbReference>
<dbReference type="SUPFAM" id="SSF82771">
    <property type="entry name" value="GIY-YIG endonuclease"/>
    <property type="match status" value="1"/>
</dbReference>
<dbReference type="InterPro" id="IPR000305">
    <property type="entry name" value="GIY-YIG_endonuc"/>
</dbReference>
<sequence>MHAYYVYVLTNVKRNVMYIGVTNDLERRVADHCDGRGGAFTRRYRLNTLVHVEEFQYIDEAIAREKEIKGWRRSKKDALVEASNPTWADLADHGVAKGPSLRSG</sequence>
<dbReference type="InterPro" id="IPR050190">
    <property type="entry name" value="UPF0213_domain"/>
</dbReference>
<evidence type="ECO:0000259" key="2">
    <source>
        <dbReference type="PROSITE" id="PS50164"/>
    </source>
</evidence>
<organism evidence="3 4">
    <name type="scientific">Reyranella soli</name>
    <dbReference type="NCBI Taxonomy" id="1230389"/>
    <lineage>
        <taxon>Bacteria</taxon>
        <taxon>Pseudomonadati</taxon>
        <taxon>Pseudomonadota</taxon>
        <taxon>Alphaproteobacteria</taxon>
        <taxon>Hyphomicrobiales</taxon>
        <taxon>Reyranellaceae</taxon>
        <taxon>Reyranella</taxon>
    </lineage>
</organism>
<dbReference type="PROSITE" id="PS50164">
    <property type="entry name" value="GIY_YIG"/>
    <property type="match status" value="1"/>
</dbReference>
<feature type="domain" description="GIY-YIG" evidence="2">
    <location>
        <begin position="2"/>
        <end position="78"/>
    </location>
</feature>
<dbReference type="OrthoDB" id="287318at2"/>
<evidence type="ECO:0000313" key="4">
    <source>
        <dbReference type="Proteomes" id="UP000321058"/>
    </source>
</evidence>
<dbReference type="AlphaFoldDB" id="A0A512NJI3"/>
<dbReference type="RefSeq" id="WP_147154472.1">
    <property type="nucleotide sequence ID" value="NZ_BKAJ01000119.1"/>
</dbReference>
<dbReference type="CDD" id="cd10448">
    <property type="entry name" value="GIY-YIG_unchar_3"/>
    <property type="match status" value="1"/>
</dbReference>
<dbReference type="InterPro" id="IPR035901">
    <property type="entry name" value="GIY-YIG_endonuc_sf"/>
</dbReference>
<dbReference type="SMART" id="SM00465">
    <property type="entry name" value="GIYc"/>
    <property type="match status" value="1"/>
</dbReference>
<evidence type="ECO:0000313" key="3">
    <source>
        <dbReference type="EMBL" id="GEP59113.1"/>
    </source>
</evidence>
<keyword evidence="4" id="KW-1185">Reference proteome</keyword>
<dbReference type="Pfam" id="PF01541">
    <property type="entry name" value="GIY-YIG"/>
    <property type="match status" value="1"/>
</dbReference>
<name>A0A512NJI3_9HYPH</name>
<protein>
    <submittedName>
        <fullName evidence="3">Nuclease</fullName>
    </submittedName>
</protein>
<dbReference type="PANTHER" id="PTHR34477">
    <property type="entry name" value="UPF0213 PROTEIN YHBQ"/>
    <property type="match status" value="1"/>
</dbReference>